<proteinExistence type="predicted"/>
<accession>A0A6A4H543</accession>
<gene>
    <name evidence="2" type="ORF">BT96DRAFT_260527</name>
</gene>
<protein>
    <submittedName>
        <fullName evidence="2">Uncharacterized protein</fullName>
    </submittedName>
</protein>
<evidence type="ECO:0000313" key="3">
    <source>
        <dbReference type="Proteomes" id="UP000799118"/>
    </source>
</evidence>
<feature type="chain" id="PRO_5025670060" evidence="1">
    <location>
        <begin position="24"/>
        <end position="105"/>
    </location>
</feature>
<sequence length="105" mass="11457">MIHSTNLLAFIFLLVGLVAITSASPIIPQVGGSGILLGYIYLEGNAGVEKPLEYTLKQSKTSITTTVNREPESSLERLYDYSCPRPCSNCTAHELIKLVVHIHLS</sequence>
<name>A0A6A4H543_9AGAR</name>
<evidence type="ECO:0000313" key="2">
    <source>
        <dbReference type="EMBL" id="KAE9392808.1"/>
    </source>
</evidence>
<feature type="signal peptide" evidence="1">
    <location>
        <begin position="1"/>
        <end position="23"/>
    </location>
</feature>
<dbReference type="Proteomes" id="UP000799118">
    <property type="component" value="Unassembled WGS sequence"/>
</dbReference>
<keyword evidence="1" id="KW-0732">Signal</keyword>
<dbReference type="AlphaFoldDB" id="A0A6A4H543"/>
<organism evidence="2 3">
    <name type="scientific">Gymnopus androsaceus JB14</name>
    <dbReference type="NCBI Taxonomy" id="1447944"/>
    <lineage>
        <taxon>Eukaryota</taxon>
        <taxon>Fungi</taxon>
        <taxon>Dikarya</taxon>
        <taxon>Basidiomycota</taxon>
        <taxon>Agaricomycotina</taxon>
        <taxon>Agaricomycetes</taxon>
        <taxon>Agaricomycetidae</taxon>
        <taxon>Agaricales</taxon>
        <taxon>Marasmiineae</taxon>
        <taxon>Omphalotaceae</taxon>
        <taxon>Gymnopus</taxon>
    </lineage>
</organism>
<reference evidence="2" key="1">
    <citation type="journal article" date="2019" name="Environ. Microbiol.">
        <title>Fungal ecological strategies reflected in gene transcription - a case study of two litter decomposers.</title>
        <authorList>
            <person name="Barbi F."/>
            <person name="Kohler A."/>
            <person name="Barry K."/>
            <person name="Baskaran P."/>
            <person name="Daum C."/>
            <person name="Fauchery L."/>
            <person name="Ihrmark K."/>
            <person name="Kuo A."/>
            <person name="LaButti K."/>
            <person name="Lipzen A."/>
            <person name="Morin E."/>
            <person name="Grigoriev I.V."/>
            <person name="Henrissat B."/>
            <person name="Lindahl B."/>
            <person name="Martin F."/>
        </authorList>
    </citation>
    <scope>NUCLEOTIDE SEQUENCE</scope>
    <source>
        <strain evidence="2">JB14</strain>
    </source>
</reference>
<dbReference type="EMBL" id="ML769587">
    <property type="protein sequence ID" value="KAE9392808.1"/>
    <property type="molecule type" value="Genomic_DNA"/>
</dbReference>
<keyword evidence="3" id="KW-1185">Reference proteome</keyword>
<evidence type="ECO:0000256" key="1">
    <source>
        <dbReference type="SAM" id="SignalP"/>
    </source>
</evidence>